<dbReference type="SUPFAM" id="SSF55797">
    <property type="entry name" value="PR-1-like"/>
    <property type="match status" value="1"/>
</dbReference>
<proteinExistence type="predicted"/>
<dbReference type="PROSITE" id="PS51257">
    <property type="entry name" value="PROKAR_LIPOPROTEIN"/>
    <property type="match status" value="1"/>
</dbReference>
<dbReference type="AlphaFoldDB" id="A0A4R8DEK8"/>
<dbReference type="CDD" id="cd05379">
    <property type="entry name" value="CAP_bacterial"/>
    <property type="match status" value="1"/>
</dbReference>
<dbReference type="EMBL" id="SODV01000002">
    <property type="protein sequence ID" value="TDW95969.1"/>
    <property type="molecule type" value="Genomic_DNA"/>
</dbReference>
<protein>
    <submittedName>
        <fullName evidence="3">Uncharacterized protein YkwD</fullName>
    </submittedName>
</protein>
<comment type="caution">
    <text evidence="3">The sequence shown here is derived from an EMBL/GenBank/DDBJ whole genome shotgun (WGS) entry which is preliminary data.</text>
</comment>
<dbReference type="PANTHER" id="PTHR31157:SF1">
    <property type="entry name" value="SCP DOMAIN-CONTAINING PROTEIN"/>
    <property type="match status" value="1"/>
</dbReference>
<gene>
    <name evidence="3" type="ORF">EDB95_3790</name>
</gene>
<evidence type="ECO:0000259" key="2">
    <source>
        <dbReference type="Pfam" id="PF00188"/>
    </source>
</evidence>
<dbReference type="PANTHER" id="PTHR31157">
    <property type="entry name" value="SCP DOMAIN-CONTAINING PROTEIN"/>
    <property type="match status" value="1"/>
</dbReference>
<organism evidence="3 4">
    <name type="scientific">Dinghuibacter silviterrae</name>
    <dbReference type="NCBI Taxonomy" id="1539049"/>
    <lineage>
        <taxon>Bacteria</taxon>
        <taxon>Pseudomonadati</taxon>
        <taxon>Bacteroidota</taxon>
        <taxon>Chitinophagia</taxon>
        <taxon>Chitinophagales</taxon>
        <taxon>Chitinophagaceae</taxon>
        <taxon>Dinghuibacter</taxon>
    </lineage>
</organism>
<accession>A0A4R8DEK8</accession>
<keyword evidence="4" id="KW-1185">Reference proteome</keyword>
<feature type="domain" description="SCP" evidence="2">
    <location>
        <begin position="31"/>
        <end position="145"/>
    </location>
</feature>
<name>A0A4R8DEK8_9BACT</name>
<sequence>MPRLRLIILFLAIATGCHKSPVQVPWQQTMLDTVNAWRTRGCLCGTDTMPPVAPLVWNDTLAAAAQAHATDMLVHDYFAHIAPNGSSPLQRAAEAGFAGDYVGENIAEGFTTLTSVMQAWKNSPDHCQNMMDSTWTTLGAATAGNYWDQEFGGY</sequence>
<dbReference type="InterPro" id="IPR035940">
    <property type="entry name" value="CAP_sf"/>
</dbReference>
<evidence type="ECO:0000313" key="3">
    <source>
        <dbReference type="EMBL" id="TDW95969.1"/>
    </source>
</evidence>
<feature type="chain" id="PRO_5020302739" evidence="1">
    <location>
        <begin position="20"/>
        <end position="154"/>
    </location>
</feature>
<keyword evidence="1" id="KW-0732">Signal</keyword>
<dbReference type="Pfam" id="PF00188">
    <property type="entry name" value="CAP"/>
    <property type="match status" value="1"/>
</dbReference>
<dbReference type="OrthoDB" id="982527at2"/>
<reference evidence="3 4" key="1">
    <citation type="submission" date="2019-03" db="EMBL/GenBank/DDBJ databases">
        <title>Genomic Encyclopedia of Type Strains, Phase IV (KMG-IV): sequencing the most valuable type-strain genomes for metagenomic binning, comparative biology and taxonomic classification.</title>
        <authorList>
            <person name="Goeker M."/>
        </authorList>
    </citation>
    <scope>NUCLEOTIDE SEQUENCE [LARGE SCALE GENOMIC DNA]</scope>
    <source>
        <strain evidence="3 4">DSM 100059</strain>
    </source>
</reference>
<evidence type="ECO:0000313" key="4">
    <source>
        <dbReference type="Proteomes" id="UP000294498"/>
    </source>
</evidence>
<dbReference type="InterPro" id="IPR014044">
    <property type="entry name" value="CAP_dom"/>
</dbReference>
<evidence type="ECO:0000256" key="1">
    <source>
        <dbReference type="SAM" id="SignalP"/>
    </source>
</evidence>
<dbReference type="Gene3D" id="3.40.33.10">
    <property type="entry name" value="CAP"/>
    <property type="match status" value="1"/>
</dbReference>
<feature type="signal peptide" evidence="1">
    <location>
        <begin position="1"/>
        <end position="19"/>
    </location>
</feature>
<dbReference type="Proteomes" id="UP000294498">
    <property type="component" value="Unassembled WGS sequence"/>
</dbReference>